<dbReference type="STRING" id="1572751.PK98_11155"/>
<comment type="caution">
    <text evidence="1">The sequence shown here is derived from an EMBL/GenBank/DDBJ whole genome shotgun (WGS) entry which is preliminary data.</text>
</comment>
<protein>
    <recommendedName>
        <fullName evidence="3">PhiE125 gp8 family phage protein</fullName>
    </recommendedName>
</protein>
<gene>
    <name evidence="1" type="ORF">PK98_11155</name>
</gene>
<proteinExistence type="predicted"/>
<dbReference type="RefSeq" id="WP_039097592.1">
    <property type="nucleotide sequence ID" value="NZ_JTDN01000002.1"/>
</dbReference>
<dbReference type="Proteomes" id="UP000030988">
    <property type="component" value="Unassembled WGS sequence"/>
</dbReference>
<reference evidence="1 2" key="1">
    <citation type="submission" date="2014-11" db="EMBL/GenBank/DDBJ databases">
        <title>Draft genome sequence of Kirrobacter mercurialis.</title>
        <authorList>
            <person name="Coil D.A."/>
            <person name="Eisen J.A."/>
        </authorList>
    </citation>
    <scope>NUCLEOTIDE SEQUENCE [LARGE SCALE GENOMIC DNA]</scope>
    <source>
        <strain evidence="1 2">Coronado</strain>
    </source>
</reference>
<evidence type="ECO:0000313" key="2">
    <source>
        <dbReference type="Proteomes" id="UP000030988"/>
    </source>
</evidence>
<evidence type="ECO:0000313" key="1">
    <source>
        <dbReference type="EMBL" id="KHL25082.1"/>
    </source>
</evidence>
<evidence type="ECO:0008006" key="3">
    <source>
        <dbReference type="Google" id="ProtNLM"/>
    </source>
</evidence>
<name>A0A0B2BYJ3_9SPHN</name>
<sequence>MQRAIVTPADMAGAALSELKSWLAITTTRDDPGLLTLLQAALDMCEAFTGLMPLVAECTEVLAPAPTWQVLRTRPVQAIRSLARRDPAGAWRDLPAAEYAVDLLADGGGRVRVPERTGNGALRVAFTAGLAAEWASLPATLRHGIVRLAADQYEQRGTITARTAPPACVVALWQPWRRMRLA</sequence>
<dbReference type="EMBL" id="JTDN01000002">
    <property type="protein sequence ID" value="KHL25082.1"/>
    <property type="molecule type" value="Genomic_DNA"/>
</dbReference>
<dbReference type="AlphaFoldDB" id="A0A0B2BYJ3"/>
<accession>A0A0B2BYJ3</accession>
<dbReference type="Gene3D" id="1.10.3230.30">
    <property type="entry name" value="Phage gp6-like head-tail connector protein"/>
    <property type="match status" value="1"/>
</dbReference>
<dbReference type="CDD" id="cd08054">
    <property type="entry name" value="gp6"/>
    <property type="match status" value="1"/>
</dbReference>
<organism evidence="1 2">
    <name type="scientific">Croceibacterium mercuriale</name>
    <dbReference type="NCBI Taxonomy" id="1572751"/>
    <lineage>
        <taxon>Bacteria</taxon>
        <taxon>Pseudomonadati</taxon>
        <taxon>Pseudomonadota</taxon>
        <taxon>Alphaproteobacteria</taxon>
        <taxon>Sphingomonadales</taxon>
        <taxon>Erythrobacteraceae</taxon>
        <taxon>Croceibacterium</taxon>
    </lineage>
</organism>
<dbReference type="OrthoDB" id="8478788at2"/>
<keyword evidence="2" id="KW-1185">Reference proteome</keyword>
<dbReference type="NCBIfam" id="TIGR02215">
    <property type="entry name" value="phage_chp_gp8"/>
    <property type="match status" value="1"/>
</dbReference>
<dbReference type="InterPro" id="IPR011738">
    <property type="entry name" value="Phage_CHP"/>
</dbReference>